<evidence type="ECO:0000313" key="8">
    <source>
        <dbReference type="Proteomes" id="UP000050509"/>
    </source>
</evidence>
<evidence type="ECO:0000256" key="2">
    <source>
        <dbReference type="ARBA" id="ARBA00022840"/>
    </source>
</evidence>
<keyword evidence="8" id="KW-1185">Reference proteome</keyword>
<reference evidence="7 8" key="1">
    <citation type="submission" date="2015-09" db="EMBL/GenBank/DDBJ databases">
        <title>Draft genome sequence of Kouleothrix aurantiaca JCM 19913.</title>
        <authorList>
            <person name="Hemp J."/>
        </authorList>
    </citation>
    <scope>NUCLEOTIDE SEQUENCE [LARGE SCALE GENOMIC DNA]</scope>
    <source>
        <strain evidence="7 8">COM-B</strain>
    </source>
</reference>
<dbReference type="GO" id="GO:0005737">
    <property type="term" value="C:cytoplasm"/>
    <property type="evidence" value="ECO:0007669"/>
    <property type="project" value="TreeGrafter"/>
</dbReference>
<feature type="domain" description="AAA+ ATPase" evidence="5">
    <location>
        <begin position="52"/>
        <end position="195"/>
    </location>
</feature>
<dbReference type="EMBL" id="LJCR01000242">
    <property type="protein sequence ID" value="KPV53511.1"/>
    <property type="molecule type" value="Genomic_DNA"/>
</dbReference>
<dbReference type="SUPFAM" id="SSF52540">
    <property type="entry name" value="P-loop containing nucleoside triphosphate hydrolases"/>
    <property type="match status" value="1"/>
</dbReference>
<dbReference type="GO" id="GO:0005524">
    <property type="term" value="F:ATP binding"/>
    <property type="evidence" value="ECO:0007669"/>
    <property type="project" value="UniProtKB-KW"/>
</dbReference>
<gene>
    <name evidence="7" type="ORF">SE17_09245</name>
</gene>
<keyword evidence="2" id="KW-0067">ATP-binding</keyword>
<dbReference type="PANTHER" id="PTHR11638:SF18">
    <property type="entry name" value="HEAT SHOCK PROTEIN 104"/>
    <property type="match status" value="1"/>
</dbReference>
<dbReference type="Proteomes" id="UP000050509">
    <property type="component" value="Unassembled WGS sequence"/>
</dbReference>
<dbReference type="AlphaFoldDB" id="A0A0P9D6S7"/>
<dbReference type="GO" id="GO:0034605">
    <property type="term" value="P:cellular response to heat"/>
    <property type="evidence" value="ECO:0007669"/>
    <property type="project" value="TreeGrafter"/>
</dbReference>
<evidence type="ECO:0000259" key="6">
    <source>
        <dbReference type="SMART" id="SM01086"/>
    </source>
</evidence>
<dbReference type="InterPro" id="IPR003593">
    <property type="entry name" value="AAA+_ATPase"/>
</dbReference>
<feature type="compositionally biased region" description="Polar residues" evidence="4">
    <location>
        <begin position="351"/>
        <end position="373"/>
    </location>
</feature>
<dbReference type="GO" id="GO:0016887">
    <property type="term" value="F:ATP hydrolysis activity"/>
    <property type="evidence" value="ECO:0007669"/>
    <property type="project" value="InterPro"/>
</dbReference>
<dbReference type="PRINTS" id="PR00300">
    <property type="entry name" value="CLPPROTEASEA"/>
</dbReference>
<dbReference type="Pfam" id="PF07724">
    <property type="entry name" value="AAA_2"/>
    <property type="match status" value="1"/>
</dbReference>
<evidence type="ECO:0000259" key="5">
    <source>
        <dbReference type="SMART" id="SM00382"/>
    </source>
</evidence>
<keyword evidence="3" id="KW-0143">Chaperone</keyword>
<keyword evidence="1" id="KW-0547">Nucleotide-binding</keyword>
<dbReference type="PANTHER" id="PTHR11638">
    <property type="entry name" value="ATP-DEPENDENT CLP PROTEASE"/>
    <property type="match status" value="1"/>
</dbReference>
<evidence type="ECO:0000313" key="7">
    <source>
        <dbReference type="EMBL" id="KPV53511.1"/>
    </source>
</evidence>
<proteinExistence type="predicted"/>
<evidence type="ECO:0000256" key="3">
    <source>
        <dbReference type="ARBA" id="ARBA00023186"/>
    </source>
</evidence>
<name>A0A0P9D6S7_9CHLR</name>
<dbReference type="InterPro" id="IPR027417">
    <property type="entry name" value="P-loop_NTPase"/>
</dbReference>
<dbReference type="SMART" id="SM01086">
    <property type="entry name" value="ClpB_D2-small"/>
    <property type="match status" value="1"/>
</dbReference>
<dbReference type="Gene3D" id="3.40.50.300">
    <property type="entry name" value="P-loop containing nucleotide triphosphate hydrolases"/>
    <property type="match status" value="1"/>
</dbReference>
<dbReference type="Pfam" id="PF10431">
    <property type="entry name" value="ClpB_D2-small"/>
    <property type="match status" value="1"/>
</dbReference>
<feature type="domain" description="Clp ATPase C-terminal" evidence="6">
    <location>
        <begin position="235"/>
        <end position="329"/>
    </location>
</feature>
<evidence type="ECO:0000256" key="1">
    <source>
        <dbReference type="ARBA" id="ARBA00022741"/>
    </source>
</evidence>
<accession>A0A0P9D6S7</accession>
<evidence type="ECO:0000256" key="4">
    <source>
        <dbReference type="SAM" id="MobiDB-lite"/>
    </source>
</evidence>
<organism evidence="7 8">
    <name type="scientific">Kouleothrix aurantiaca</name>
    <dbReference type="NCBI Taxonomy" id="186479"/>
    <lineage>
        <taxon>Bacteria</taxon>
        <taxon>Bacillati</taxon>
        <taxon>Chloroflexota</taxon>
        <taxon>Chloroflexia</taxon>
        <taxon>Chloroflexales</taxon>
        <taxon>Roseiflexineae</taxon>
        <taxon>Roseiflexaceae</taxon>
        <taxon>Kouleothrix</taxon>
    </lineage>
</organism>
<dbReference type="InterPro" id="IPR001270">
    <property type="entry name" value="ClpA/B"/>
</dbReference>
<dbReference type="CDD" id="cd19499">
    <property type="entry name" value="RecA-like_ClpB_Hsp104-like"/>
    <property type="match status" value="1"/>
</dbReference>
<sequence length="401" mass="44358">MTKAVRGNANPLDDVEQKLRHTIFGQDRAIEAITRLLNRARYGFSAGNPRRPRATLLFLGPTGVGKTATARRLAQLLRPDGEAFLKIDCSLFSQGHEVSALVGAPPSYVGRDQKPLLNPDIIEQDNSVVLFDEIEKGQPELWNLLLQIMEDGEILLLNGGRRVSFQSSIVVLTTNVGAKEMVDYLDRRTIGFRTAQKDVEATGQQIYQIGFEALQRVFQPEWINRLDEIIAFRPLSSDILRAVLERMLKEANDQYLRHGISLELTNEAKEYLLHKGFEPRFGARPLRQQLLKLVEAPMADLLASGGIPEGSRIVVVASGVDTYGQALEFLYEPAPELLLQAQELRAAEVGRSSTDGPQQPSVGLSTDRGSTMEHSAGPIASRGPRVTPRRGFDTGGRNNLE</sequence>
<dbReference type="InterPro" id="IPR003959">
    <property type="entry name" value="ATPase_AAA_core"/>
</dbReference>
<dbReference type="SMART" id="SM00382">
    <property type="entry name" value="AAA"/>
    <property type="match status" value="1"/>
</dbReference>
<dbReference type="InterPro" id="IPR019489">
    <property type="entry name" value="Clp_ATPase_C"/>
</dbReference>
<comment type="caution">
    <text evidence="7">The sequence shown here is derived from an EMBL/GenBank/DDBJ whole genome shotgun (WGS) entry which is preliminary data.</text>
</comment>
<dbReference type="InterPro" id="IPR050130">
    <property type="entry name" value="ClpA_ClpB"/>
</dbReference>
<protein>
    <submittedName>
        <fullName evidence="7">ATPase</fullName>
    </submittedName>
</protein>
<feature type="region of interest" description="Disordered" evidence="4">
    <location>
        <begin position="348"/>
        <end position="401"/>
    </location>
</feature>
<dbReference type="Gene3D" id="1.10.8.60">
    <property type="match status" value="1"/>
</dbReference>